<comment type="catalytic activity">
    <reaction evidence="4">
        <text>alpha,alpha-trehalose 6-phosphate + H2O = alpha,alpha-trehalose + phosphate</text>
        <dbReference type="Rhea" id="RHEA:23420"/>
        <dbReference type="ChEBI" id="CHEBI:15377"/>
        <dbReference type="ChEBI" id="CHEBI:16551"/>
        <dbReference type="ChEBI" id="CHEBI:43474"/>
        <dbReference type="ChEBI" id="CHEBI:58429"/>
        <dbReference type="EC" id="3.1.3.12"/>
    </reaction>
</comment>
<dbReference type="GO" id="GO:0004805">
    <property type="term" value="F:trehalose-phosphatase activity"/>
    <property type="evidence" value="ECO:0007669"/>
    <property type="project" value="UniProtKB-EC"/>
</dbReference>
<evidence type="ECO:0000256" key="1">
    <source>
        <dbReference type="ARBA" id="ARBA00005199"/>
    </source>
</evidence>
<keyword evidence="6" id="KW-1185">Reference proteome</keyword>
<evidence type="ECO:0000313" key="6">
    <source>
        <dbReference type="Proteomes" id="UP001595711"/>
    </source>
</evidence>
<reference evidence="6" key="1">
    <citation type="journal article" date="2019" name="Int. J. Syst. Evol. Microbiol.">
        <title>The Global Catalogue of Microorganisms (GCM) 10K type strain sequencing project: providing services to taxonomists for standard genome sequencing and annotation.</title>
        <authorList>
            <consortium name="The Broad Institute Genomics Platform"/>
            <consortium name="The Broad Institute Genome Sequencing Center for Infectious Disease"/>
            <person name="Wu L."/>
            <person name="Ma J."/>
        </authorList>
    </citation>
    <scope>NUCLEOTIDE SEQUENCE [LARGE SCALE GENOMIC DNA]</scope>
    <source>
        <strain evidence="6">KCTC 42182</strain>
    </source>
</reference>
<dbReference type="Gene3D" id="3.30.70.1020">
    <property type="entry name" value="Trehalose-6-phosphate phosphatase related protein, domain 2"/>
    <property type="match status" value="1"/>
</dbReference>
<dbReference type="InterPro" id="IPR003337">
    <property type="entry name" value="Trehalose_PPase"/>
</dbReference>
<dbReference type="InterPro" id="IPR044651">
    <property type="entry name" value="OTSB-like"/>
</dbReference>
<dbReference type="Gene3D" id="3.40.50.1000">
    <property type="entry name" value="HAD superfamily/HAD-like"/>
    <property type="match status" value="1"/>
</dbReference>
<dbReference type="PANTHER" id="PTHR43768:SF3">
    <property type="entry name" value="TREHALOSE 6-PHOSPHATE PHOSPHATASE"/>
    <property type="match status" value="1"/>
</dbReference>
<accession>A0ABV7VFM8</accession>
<dbReference type="Proteomes" id="UP001595711">
    <property type="component" value="Unassembled WGS sequence"/>
</dbReference>
<dbReference type="InterPro" id="IPR036412">
    <property type="entry name" value="HAD-like_sf"/>
</dbReference>
<dbReference type="PANTHER" id="PTHR43768">
    <property type="entry name" value="TREHALOSE 6-PHOSPHATE PHOSPHATASE"/>
    <property type="match status" value="1"/>
</dbReference>
<dbReference type="RefSeq" id="WP_379724530.1">
    <property type="nucleotide sequence ID" value="NZ_JBHRYJ010000001.1"/>
</dbReference>
<dbReference type="InterPro" id="IPR006379">
    <property type="entry name" value="HAD-SF_hydro_IIB"/>
</dbReference>
<evidence type="ECO:0000256" key="4">
    <source>
        <dbReference type="RuleBase" id="RU361117"/>
    </source>
</evidence>
<evidence type="ECO:0000256" key="2">
    <source>
        <dbReference type="ARBA" id="ARBA00008770"/>
    </source>
</evidence>
<name>A0ABV7VFM8_9PROT</name>
<dbReference type="Pfam" id="PF02358">
    <property type="entry name" value="Trehalose_PPase"/>
    <property type="match status" value="1"/>
</dbReference>
<organism evidence="5 6">
    <name type="scientific">Ferrovibrio xuzhouensis</name>
    <dbReference type="NCBI Taxonomy" id="1576914"/>
    <lineage>
        <taxon>Bacteria</taxon>
        <taxon>Pseudomonadati</taxon>
        <taxon>Pseudomonadota</taxon>
        <taxon>Alphaproteobacteria</taxon>
        <taxon>Rhodospirillales</taxon>
        <taxon>Rhodospirillaceae</taxon>
        <taxon>Ferrovibrio</taxon>
    </lineage>
</organism>
<comment type="function">
    <text evidence="4">Removes the phosphate from trehalose 6-phosphate to produce free trehalose.</text>
</comment>
<dbReference type="NCBIfam" id="TIGR01484">
    <property type="entry name" value="HAD-SF-IIB"/>
    <property type="match status" value="1"/>
</dbReference>
<keyword evidence="4" id="KW-0479">Metal-binding</keyword>
<gene>
    <name evidence="5" type="primary">otsB</name>
    <name evidence="5" type="ORF">ACFOOQ_08710</name>
</gene>
<keyword evidence="3 4" id="KW-0378">Hydrolase</keyword>
<comment type="cofactor">
    <cofactor evidence="4">
        <name>Mg(2+)</name>
        <dbReference type="ChEBI" id="CHEBI:18420"/>
    </cofactor>
</comment>
<evidence type="ECO:0000313" key="5">
    <source>
        <dbReference type="EMBL" id="MFC3675621.1"/>
    </source>
</evidence>
<dbReference type="NCBIfam" id="TIGR00685">
    <property type="entry name" value="T6PP"/>
    <property type="match status" value="1"/>
</dbReference>
<keyword evidence="4" id="KW-0460">Magnesium</keyword>
<sequence>MTETTSAVRPAPPPPPGRDWALFLDIDGTLLDIADRPDRVAVPAGLRDHLAGAAGRLDGALALVSGRPLSDIDRLFDPLRLPASGQHGGEWRPAAGAAPALTAGTEIPAGLRALAEALAGRHRGMIVEQKSHALALHYRHDPALGPALGAELAAALEGCAGLMLMPGRLVWEIKDASQSKGTAVGRFMALPGFAGRRPVFIGDDRTDEDGFRAALELGGFALPVGRLARSGEPGFADAAAVRDWLAGFAGSAA</sequence>
<dbReference type="InterPro" id="IPR023214">
    <property type="entry name" value="HAD_sf"/>
</dbReference>
<comment type="pathway">
    <text evidence="1 4">Glycan biosynthesis; trehalose biosynthesis.</text>
</comment>
<comment type="caution">
    <text evidence="5">The sequence shown here is derived from an EMBL/GenBank/DDBJ whole genome shotgun (WGS) entry which is preliminary data.</text>
</comment>
<evidence type="ECO:0000256" key="3">
    <source>
        <dbReference type="ARBA" id="ARBA00022801"/>
    </source>
</evidence>
<comment type="similarity">
    <text evidence="2 4">Belongs to the trehalose phosphatase family.</text>
</comment>
<protein>
    <recommendedName>
        <fullName evidence="4">Trehalose 6-phosphate phosphatase</fullName>
        <ecNumber evidence="4">3.1.3.12</ecNumber>
    </recommendedName>
</protein>
<proteinExistence type="inferred from homology"/>
<dbReference type="EMBL" id="JBHRYJ010000001">
    <property type="protein sequence ID" value="MFC3675621.1"/>
    <property type="molecule type" value="Genomic_DNA"/>
</dbReference>
<dbReference type="SUPFAM" id="SSF56784">
    <property type="entry name" value="HAD-like"/>
    <property type="match status" value="1"/>
</dbReference>
<dbReference type="EC" id="3.1.3.12" evidence="4"/>